<proteinExistence type="predicted"/>
<dbReference type="Gene3D" id="3.90.870.10">
    <property type="entry name" value="DHBP synthase"/>
    <property type="match status" value="1"/>
</dbReference>
<keyword evidence="4" id="KW-0285">Flavoprotein</keyword>
<dbReference type="GO" id="GO:0046872">
    <property type="term" value="F:metal ion binding"/>
    <property type="evidence" value="ECO:0007669"/>
    <property type="project" value="UniProtKB-KW"/>
</dbReference>
<dbReference type="InterPro" id="IPR036144">
    <property type="entry name" value="RibA-like_sf"/>
</dbReference>
<dbReference type="SUPFAM" id="SSF82114">
    <property type="entry name" value="Riboflavin kinase-like"/>
    <property type="match status" value="1"/>
</dbReference>
<protein>
    <recommendedName>
        <fullName evidence="11">Riboflavin kinase domain-containing protein</fullName>
    </recommendedName>
</protein>
<dbReference type="Gene3D" id="2.40.30.30">
    <property type="entry name" value="Riboflavin kinase-like"/>
    <property type="match status" value="1"/>
</dbReference>
<gene>
    <name evidence="12" type="ORF">AFA91_09770</name>
</gene>
<dbReference type="GO" id="GO:0005524">
    <property type="term" value="F:ATP binding"/>
    <property type="evidence" value="ECO:0007669"/>
    <property type="project" value="UniProtKB-KW"/>
</dbReference>
<evidence type="ECO:0000256" key="9">
    <source>
        <dbReference type="ARBA" id="ARBA00022840"/>
    </source>
</evidence>
<evidence type="ECO:0000313" key="12">
    <source>
        <dbReference type="EMBL" id="AKS32108.1"/>
    </source>
</evidence>
<evidence type="ECO:0000256" key="4">
    <source>
        <dbReference type="ARBA" id="ARBA00022630"/>
    </source>
</evidence>
<keyword evidence="6" id="KW-0808">Transferase</keyword>
<organism evidence="12 13">
    <name type="scientific">Mycolicibacterium goodii</name>
    <name type="common">Mycobacterium goodii</name>
    <dbReference type="NCBI Taxonomy" id="134601"/>
    <lineage>
        <taxon>Bacteria</taxon>
        <taxon>Bacillati</taxon>
        <taxon>Actinomycetota</taxon>
        <taxon>Actinomycetes</taxon>
        <taxon>Mycobacteriales</taxon>
        <taxon>Mycobacteriaceae</taxon>
        <taxon>Mycolicibacterium</taxon>
    </lineage>
</organism>
<comment type="catalytic activity">
    <reaction evidence="10">
        <text>riboflavin + ATP = FMN + ADP + H(+)</text>
        <dbReference type="Rhea" id="RHEA:14357"/>
        <dbReference type="ChEBI" id="CHEBI:15378"/>
        <dbReference type="ChEBI" id="CHEBI:30616"/>
        <dbReference type="ChEBI" id="CHEBI:57986"/>
        <dbReference type="ChEBI" id="CHEBI:58210"/>
        <dbReference type="ChEBI" id="CHEBI:456216"/>
        <dbReference type="EC" id="2.7.1.26"/>
    </reaction>
</comment>
<evidence type="ECO:0000313" key="13">
    <source>
        <dbReference type="Proteomes" id="UP000062255"/>
    </source>
</evidence>
<dbReference type="PATRIC" id="fig|134601.6.peg.2036"/>
<keyword evidence="5" id="KW-0288">FMN</keyword>
<dbReference type="UniPathway" id="UPA00275">
    <property type="reaction ID" value="UER00399"/>
</dbReference>
<dbReference type="KEGG" id="mgo:AFA91_09770"/>
<dbReference type="PANTHER" id="PTHR21327:SF18">
    <property type="entry name" value="3,4-DIHYDROXY-2-BUTANONE 4-PHOSPHATE SYNTHASE"/>
    <property type="match status" value="1"/>
</dbReference>
<evidence type="ECO:0000256" key="5">
    <source>
        <dbReference type="ARBA" id="ARBA00022643"/>
    </source>
</evidence>
<evidence type="ECO:0000256" key="2">
    <source>
        <dbReference type="ARBA" id="ARBA00004904"/>
    </source>
</evidence>
<dbReference type="SMART" id="SM00904">
    <property type="entry name" value="Flavokinase"/>
    <property type="match status" value="1"/>
</dbReference>
<keyword evidence="8" id="KW-0547">Nucleotide-binding</keyword>
<dbReference type="SUPFAM" id="SSF55821">
    <property type="entry name" value="YrdC/RibB"/>
    <property type="match status" value="1"/>
</dbReference>
<dbReference type="EMBL" id="CP012150">
    <property type="protein sequence ID" value="AKS32108.1"/>
    <property type="molecule type" value="Genomic_DNA"/>
</dbReference>
<feature type="domain" description="Riboflavin kinase" evidence="11">
    <location>
        <begin position="372"/>
        <end position="495"/>
    </location>
</feature>
<dbReference type="Pfam" id="PF00926">
    <property type="entry name" value="DHBP_synthase"/>
    <property type="match status" value="1"/>
</dbReference>
<comment type="pathway">
    <text evidence="2">Cofactor biosynthesis; riboflavin biosynthesis; 2-hydroxy-3-oxobutyl phosphate from D-ribulose 5-phosphate: step 1/1.</text>
</comment>
<dbReference type="SUPFAM" id="SSF142695">
    <property type="entry name" value="RibA-like"/>
    <property type="match status" value="1"/>
</dbReference>
<dbReference type="GO" id="GO:0008686">
    <property type="term" value="F:3,4-dihydroxy-2-butanone-4-phosphate synthase activity"/>
    <property type="evidence" value="ECO:0007669"/>
    <property type="project" value="InterPro"/>
</dbReference>
<comment type="function">
    <text evidence="1">Catalyzes the conversion of D-ribulose 5-phosphate to formate and 3,4-dihydroxy-2-butanone 4-phosphate.</text>
</comment>
<keyword evidence="7" id="KW-0479">Metal-binding</keyword>
<dbReference type="AlphaFoldDB" id="A0A0K0X461"/>
<sequence>MESPTRVEQALSDLAAGRPIVLIGSAVGDPDGYLLLAAEKASPANMAFLIRHSSGFVCAAVTRKECERLDLSPMGGTIASPAGGYYTVAVDASDGIGTGISASDRARTLQQLATPSTTAMQLTRPGHVVPRRAHDFGVLAHQGPAEVISDLTRAAGLHHVGAFAALVSPDDPTRICNATECVAFAAEHQLNWVSADDVALYRRMNELHLRTTFVDTRCGRFGDVRASGFRSKVSGLDYIAYCIGSPDTADKPLLYVHQEYDFAPHPSTADAVLPKQFSRIAEYGDGVVIVERRTNDIDELTRPRAERRHAALNRVSDLAQIIRVLGVTTPRLLDVPSRLHADLKRHGVHTTVMSGEASSFGLAHETVTPDRYFRGIVAHGDQRGRELGFATANLELDNGSRISALADGVWAGRCILPDGRTIPAAVSIGRRSTFYGHIGPRLLEAHLLDFNENLYEAEITVHLDHWIRGQETFASKEDLIAALQDDVRRTRLLTTGGSHSTESSR</sequence>
<dbReference type="STRING" id="134601.AFA91_09770"/>
<evidence type="ECO:0000256" key="8">
    <source>
        <dbReference type="ARBA" id="ARBA00022741"/>
    </source>
</evidence>
<accession>A0A0K0X461</accession>
<dbReference type="RefSeq" id="WP_083452818.1">
    <property type="nucleotide sequence ID" value="NZ_CP012150.1"/>
</dbReference>
<evidence type="ECO:0000256" key="3">
    <source>
        <dbReference type="ARBA" id="ARBA00022619"/>
    </source>
</evidence>
<evidence type="ECO:0000256" key="7">
    <source>
        <dbReference type="ARBA" id="ARBA00022723"/>
    </source>
</evidence>
<dbReference type="OrthoDB" id="9793111at2"/>
<dbReference type="GO" id="GO:0005829">
    <property type="term" value="C:cytosol"/>
    <property type="evidence" value="ECO:0007669"/>
    <property type="project" value="TreeGrafter"/>
</dbReference>
<dbReference type="GO" id="GO:0003935">
    <property type="term" value="F:GTP cyclohydrolase II activity"/>
    <property type="evidence" value="ECO:0007669"/>
    <property type="project" value="TreeGrafter"/>
</dbReference>
<dbReference type="InterPro" id="IPR000422">
    <property type="entry name" value="DHBP_synthase_RibB"/>
</dbReference>
<dbReference type="InterPro" id="IPR023465">
    <property type="entry name" value="Riboflavin_kinase_dom_sf"/>
</dbReference>
<dbReference type="PANTHER" id="PTHR21327">
    <property type="entry name" value="GTP CYCLOHYDROLASE II-RELATED"/>
    <property type="match status" value="1"/>
</dbReference>
<dbReference type="InterPro" id="IPR017945">
    <property type="entry name" value="DHBP_synth_RibB-like_a/b_dom"/>
</dbReference>
<dbReference type="Pfam" id="PF01687">
    <property type="entry name" value="Flavokinase"/>
    <property type="match status" value="1"/>
</dbReference>
<reference evidence="12 13" key="1">
    <citation type="submission" date="2015-07" db="EMBL/GenBank/DDBJ databases">
        <title>Complete genome sequence of Mycobacterium goodii X7B, a facultative thermophilic biodesulfurizing bacterium.</title>
        <authorList>
            <person name="Yu B."/>
            <person name="Li F."/>
            <person name="Xu P."/>
        </authorList>
    </citation>
    <scope>NUCLEOTIDE SEQUENCE [LARGE SCALE GENOMIC DNA]</scope>
    <source>
        <strain evidence="12 13">X7B</strain>
    </source>
</reference>
<dbReference type="GO" id="GO:0008531">
    <property type="term" value="F:riboflavin kinase activity"/>
    <property type="evidence" value="ECO:0007669"/>
    <property type="project" value="UniProtKB-EC"/>
</dbReference>
<dbReference type="InterPro" id="IPR015865">
    <property type="entry name" value="Riboflavin_kinase_bac/euk"/>
</dbReference>
<dbReference type="Proteomes" id="UP000062255">
    <property type="component" value="Chromosome"/>
</dbReference>
<evidence type="ECO:0000259" key="11">
    <source>
        <dbReference type="SMART" id="SM00904"/>
    </source>
</evidence>
<name>A0A0K0X461_MYCGD</name>
<evidence type="ECO:0000256" key="1">
    <source>
        <dbReference type="ARBA" id="ARBA00002284"/>
    </source>
</evidence>
<evidence type="ECO:0000256" key="6">
    <source>
        <dbReference type="ARBA" id="ARBA00022679"/>
    </source>
</evidence>
<keyword evidence="9" id="KW-0067">ATP-binding</keyword>
<evidence type="ECO:0000256" key="10">
    <source>
        <dbReference type="ARBA" id="ARBA00047880"/>
    </source>
</evidence>
<dbReference type="GO" id="GO:0009231">
    <property type="term" value="P:riboflavin biosynthetic process"/>
    <property type="evidence" value="ECO:0007669"/>
    <property type="project" value="UniProtKB-UniPathway"/>
</dbReference>
<keyword evidence="3" id="KW-0686">Riboflavin biosynthesis</keyword>